<reference evidence="2 3" key="1">
    <citation type="journal article" date="1998" name="Science">
        <title>Genome sequence of the nematode C. elegans: a platform for investigating biology.</title>
        <authorList>
            <consortium name="The C. elegans sequencing consortium"/>
            <person name="Sulson J.E."/>
            <person name="Waterston R."/>
        </authorList>
    </citation>
    <scope>NUCLEOTIDE SEQUENCE [LARGE SCALE GENOMIC DNA]</scope>
    <source>
        <strain evidence="2 3">Bristol N2</strain>
    </source>
</reference>
<evidence type="ECO:0000313" key="2">
    <source>
        <dbReference type="EMBL" id="CAI79152.1"/>
    </source>
</evidence>
<dbReference type="RefSeq" id="NP_001379441.1">
    <property type="nucleotide sequence ID" value="NM_001392660.1"/>
</dbReference>
<name>Q564Z2_CAEEL</name>
<feature type="chain" id="PRO_5004250813" evidence="1">
    <location>
        <begin position="18"/>
        <end position="78"/>
    </location>
</feature>
<dbReference type="KEGG" id="cel:CELE_C47E8.11"/>
<dbReference type="PaxDb" id="6239-C47E8.11"/>
<keyword evidence="3" id="KW-1185">Reference proteome</keyword>
<accession>Q564Z2</accession>
<dbReference type="GeneID" id="3565399"/>
<dbReference type="InParanoid" id="Q564Z2"/>
<dbReference type="CTD" id="3565399"/>
<keyword evidence="1" id="KW-0732">Signal</keyword>
<dbReference type="AGR" id="WB:WBGene00044180"/>
<feature type="signal peptide" evidence="1">
    <location>
        <begin position="1"/>
        <end position="17"/>
    </location>
</feature>
<sequence length="78" mass="9051">MIAILFELACFLILASAVCCIIPEPEKPFNPPPRPNFNYNLWDPVNEDFEGRKLDVRWWNPEEEDEDEIVPIPPNLAV</sequence>
<dbReference type="WormBase" id="C47E8.11">
    <property type="protein sequence ID" value="CE38297"/>
    <property type="gene ID" value="WBGene00044180"/>
</dbReference>
<evidence type="ECO:0000256" key="1">
    <source>
        <dbReference type="SAM" id="SignalP"/>
    </source>
</evidence>
<gene>
    <name evidence="2 4" type="ORF">C47E8.11</name>
    <name evidence="2" type="ORF">CELE_C47E8.11</name>
</gene>
<dbReference type="UCSC" id="C47E8.11">
    <property type="organism name" value="c. elegans"/>
</dbReference>
<dbReference type="FunCoup" id="Q564Z2">
    <property type="interactions" value="126"/>
</dbReference>
<evidence type="ECO:0000313" key="3">
    <source>
        <dbReference type="Proteomes" id="UP000001940"/>
    </source>
</evidence>
<dbReference type="HOGENOM" id="CLU_2624257_0_0_1"/>
<evidence type="ECO:0000313" key="4">
    <source>
        <dbReference type="WormBase" id="C47E8.11"/>
    </source>
</evidence>
<organism evidence="2 3">
    <name type="scientific">Caenorhabditis elegans</name>
    <dbReference type="NCBI Taxonomy" id="6239"/>
    <lineage>
        <taxon>Eukaryota</taxon>
        <taxon>Metazoa</taxon>
        <taxon>Ecdysozoa</taxon>
        <taxon>Nematoda</taxon>
        <taxon>Chromadorea</taxon>
        <taxon>Rhabditida</taxon>
        <taxon>Rhabditina</taxon>
        <taxon>Rhabditomorpha</taxon>
        <taxon>Rhabditoidea</taxon>
        <taxon>Rhabditidae</taxon>
        <taxon>Peloderinae</taxon>
        <taxon>Caenorhabditis</taxon>
    </lineage>
</organism>
<dbReference type="Proteomes" id="UP000001940">
    <property type="component" value="Chromosome V"/>
</dbReference>
<dbReference type="EMBL" id="BX284605">
    <property type="protein sequence ID" value="CAI79152.1"/>
    <property type="molecule type" value="Genomic_DNA"/>
</dbReference>
<dbReference type="AlphaFoldDB" id="Q564Z2"/>
<dbReference type="Bgee" id="WBGene00044180">
    <property type="expression patterns" value="Expressed in pharyngeal muscle cell (C elegans) and 3 other cell types or tissues"/>
</dbReference>
<protein>
    <submittedName>
        <fullName evidence="2">Secreted protein</fullName>
    </submittedName>
</protein>
<proteinExistence type="predicted"/>